<keyword evidence="2" id="KW-0540">Nuclease</keyword>
<protein>
    <submittedName>
        <fullName evidence="2">Putative GIY-YIG endonuclease</fullName>
    </submittedName>
</protein>
<dbReference type="Pfam" id="PF01541">
    <property type="entry name" value="GIY-YIG"/>
    <property type="match status" value="1"/>
</dbReference>
<dbReference type="InterPro" id="IPR000305">
    <property type="entry name" value="GIY-YIG_endonuc"/>
</dbReference>
<evidence type="ECO:0000259" key="1">
    <source>
        <dbReference type="PROSITE" id="PS50164"/>
    </source>
</evidence>
<feature type="domain" description="GIY-YIG" evidence="1">
    <location>
        <begin position="1"/>
        <end position="80"/>
    </location>
</feature>
<dbReference type="SUPFAM" id="SSF82771">
    <property type="entry name" value="GIY-YIG endonuclease"/>
    <property type="match status" value="1"/>
</dbReference>
<keyword evidence="2" id="KW-0255">Endonuclease</keyword>
<dbReference type="PROSITE" id="PS50164">
    <property type="entry name" value="GIY_YIG"/>
    <property type="match status" value="1"/>
</dbReference>
<accession>A0A3G5ACI0</accession>
<sequence length="116" mass="13259">MSYVCYFLRSLSKWNSTYIGITNRSERRLRQHNGEIKGGARATIPLRPVVYFIKIVGLTKEGALSLERTMHNLRRKYPGRYGGLVGCLRLLGEMMLKKGVRKENIILFGLSGQLKN</sequence>
<name>A0A3G5ACI0_9VIRU</name>
<organism evidence="2">
    <name type="scientific">Hyperionvirus sp</name>
    <dbReference type="NCBI Taxonomy" id="2487770"/>
    <lineage>
        <taxon>Viruses</taxon>
        <taxon>Varidnaviria</taxon>
        <taxon>Bamfordvirae</taxon>
        <taxon>Nucleocytoviricota</taxon>
        <taxon>Megaviricetes</taxon>
        <taxon>Imitervirales</taxon>
        <taxon>Mimiviridae</taxon>
        <taxon>Klosneuvirinae</taxon>
    </lineage>
</organism>
<dbReference type="InterPro" id="IPR050381">
    <property type="entry name" value="SLX1_endonuclease"/>
</dbReference>
<dbReference type="InterPro" id="IPR035901">
    <property type="entry name" value="GIY-YIG_endonuc_sf"/>
</dbReference>
<evidence type="ECO:0000313" key="2">
    <source>
        <dbReference type="EMBL" id="AYV83971.1"/>
    </source>
</evidence>
<proteinExistence type="predicted"/>
<reference evidence="2" key="1">
    <citation type="submission" date="2018-10" db="EMBL/GenBank/DDBJ databases">
        <title>Hidden diversity of soil giant viruses.</title>
        <authorList>
            <person name="Schulz F."/>
            <person name="Alteio L."/>
            <person name="Goudeau D."/>
            <person name="Ryan E.M."/>
            <person name="Malmstrom R.R."/>
            <person name="Blanchard J."/>
            <person name="Woyke T."/>
        </authorList>
    </citation>
    <scope>NUCLEOTIDE SEQUENCE</scope>
    <source>
        <strain evidence="2">HYV1</strain>
    </source>
</reference>
<gene>
    <name evidence="2" type="ORF">Hyperionvirus15_9</name>
</gene>
<dbReference type="PANTHER" id="PTHR20208">
    <property type="entry name" value="STRUCTURE-SPECIFIC ENDONUCLEASE SUBUNIT SLX1"/>
    <property type="match status" value="1"/>
</dbReference>
<dbReference type="EMBL" id="MK072397">
    <property type="protein sequence ID" value="AYV83971.1"/>
    <property type="molecule type" value="Genomic_DNA"/>
</dbReference>
<dbReference type="Gene3D" id="3.40.1440.10">
    <property type="entry name" value="GIY-YIG endonuclease"/>
    <property type="match status" value="1"/>
</dbReference>
<dbReference type="GO" id="GO:0004519">
    <property type="term" value="F:endonuclease activity"/>
    <property type="evidence" value="ECO:0007669"/>
    <property type="project" value="UniProtKB-KW"/>
</dbReference>
<keyword evidence="2" id="KW-0378">Hydrolase</keyword>